<comment type="similarity">
    <text evidence="8 9">Belongs to the TonB-dependent receptor family.</text>
</comment>
<gene>
    <name evidence="13" type="ORF">E5S66_05265</name>
</gene>
<keyword evidence="6 8" id="KW-0472">Membrane</keyword>
<feature type="domain" description="TonB-dependent receptor-like beta-barrel" evidence="11">
    <location>
        <begin position="448"/>
        <end position="976"/>
    </location>
</feature>
<dbReference type="SUPFAM" id="SSF56935">
    <property type="entry name" value="Porins"/>
    <property type="match status" value="1"/>
</dbReference>
<keyword evidence="13" id="KW-0675">Receptor</keyword>
<keyword evidence="4 8" id="KW-0812">Transmembrane</keyword>
<feature type="domain" description="TonB-dependent receptor plug" evidence="12">
    <location>
        <begin position="75"/>
        <end position="193"/>
    </location>
</feature>
<evidence type="ECO:0000313" key="13">
    <source>
        <dbReference type="EMBL" id="TLX21944.1"/>
    </source>
</evidence>
<dbReference type="GO" id="GO:0009279">
    <property type="term" value="C:cell outer membrane"/>
    <property type="evidence" value="ECO:0007669"/>
    <property type="project" value="UniProtKB-SubCell"/>
</dbReference>
<evidence type="ECO:0000259" key="11">
    <source>
        <dbReference type="Pfam" id="PF00593"/>
    </source>
</evidence>
<feature type="chain" id="PRO_5024432397" evidence="10">
    <location>
        <begin position="32"/>
        <end position="1015"/>
    </location>
</feature>
<name>A0A5R9PEK6_9GAMM</name>
<evidence type="ECO:0000256" key="3">
    <source>
        <dbReference type="ARBA" id="ARBA00022452"/>
    </source>
</evidence>
<keyword evidence="14" id="KW-1185">Reference proteome</keyword>
<dbReference type="Pfam" id="PF00593">
    <property type="entry name" value="TonB_dep_Rec_b-barrel"/>
    <property type="match status" value="1"/>
</dbReference>
<comment type="subcellular location">
    <subcellularLocation>
        <location evidence="1 8">Cell outer membrane</location>
        <topology evidence="1 8">Multi-pass membrane protein</topology>
    </subcellularLocation>
</comment>
<feature type="signal peptide" evidence="10">
    <location>
        <begin position="1"/>
        <end position="31"/>
    </location>
</feature>
<comment type="caution">
    <text evidence="13">The sequence shown here is derived from an EMBL/GenBank/DDBJ whole genome shotgun (WGS) entry which is preliminary data.</text>
</comment>
<dbReference type="Proteomes" id="UP000308508">
    <property type="component" value="Unassembled WGS sequence"/>
</dbReference>
<reference evidence="13 14" key="1">
    <citation type="submission" date="2019-04" db="EMBL/GenBank/DDBJ databases">
        <authorList>
            <person name="Grouzdev D.S."/>
            <person name="Nazina T.N."/>
        </authorList>
    </citation>
    <scope>NUCLEOTIDE SEQUENCE [LARGE SCALE GENOMIC DNA]</scope>
    <source>
        <strain evidence="13 14">SHC 3-19</strain>
    </source>
</reference>
<dbReference type="InterPro" id="IPR000531">
    <property type="entry name" value="Beta-barrel_TonB"/>
</dbReference>
<dbReference type="Gene3D" id="2.40.170.20">
    <property type="entry name" value="TonB-dependent receptor, beta-barrel domain"/>
    <property type="match status" value="1"/>
</dbReference>
<evidence type="ECO:0000256" key="1">
    <source>
        <dbReference type="ARBA" id="ARBA00004571"/>
    </source>
</evidence>
<dbReference type="PROSITE" id="PS52016">
    <property type="entry name" value="TONB_DEPENDENT_REC_3"/>
    <property type="match status" value="1"/>
</dbReference>
<evidence type="ECO:0000256" key="4">
    <source>
        <dbReference type="ARBA" id="ARBA00022692"/>
    </source>
</evidence>
<evidence type="ECO:0000256" key="10">
    <source>
        <dbReference type="SAM" id="SignalP"/>
    </source>
</evidence>
<dbReference type="AlphaFoldDB" id="A0A5R9PEK6"/>
<evidence type="ECO:0000256" key="9">
    <source>
        <dbReference type="RuleBase" id="RU003357"/>
    </source>
</evidence>
<evidence type="ECO:0000256" key="5">
    <source>
        <dbReference type="ARBA" id="ARBA00023077"/>
    </source>
</evidence>
<keyword evidence="7 8" id="KW-0998">Cell outer membrane</keyword>
<dbReference type="Gene3D" id="2.170.130.10">
    <property type="entry name" value="TonB-dependent receptor, plug domain"/>
    <property type="match status" value="1"/>
</dbReference>
<keyword evidence="2 8" id="KW-0813">Transport</keyword>
<keyword evidence="5 9" id="KW-0798">TonB box</keyword>
<dbReference type="EMBL" id="SROY01000002">
    <property type="protein sequence ID" value="TLX21944.1"/>
    <property type="molecule type" value="Genomic_DNA"/>
</dbReference>
<evidence type="ECO:0000313" key="14">
    <source>
        <dbReference type="Proteomes" id="UP000308508"/>
    </source>
</evidence>
<dbReference type="InterPro" id="IPR039426">
    <property type="entry name" value="TonB-dep_rcpt-like"/>
</dbReference>
<evidence type="ECO:0000256" key="2">
    <source>
        <dbReference type="ARBA" id="ARBA00022448"/>
    </source>
</evidence>
<accession>A0A5R9PEK6</accession>
<dbReference type="PANTHER" id="PTHR47234:SF1">
    <property type="entry name" value="TONB-DEPENDENT RECEPTOR"/>
    <property type="match status" value="1"/>
</dbReference>
<evidence type="ECO:0000256" key="8">
    <source>
        <dbReference type="PROSITE-ProRule" id="PRU01360"/>
    </source>
</evidence>
<proteinExistence type="inferred from homology"/>
<organism evidence="13 14">
    <name type="scientific">Thermomonas fusca</name>
    <dbReference type="NCBI Taxonomy" id="215690"/>
    <lineage>
        <taxon>Bacteria</taxon>
        <taxon>Pseudomonadati</taxon>
        <taxon>Pseudomonadota</taxon>
        <taxon>Gammaproteobacteria</taxon>
        <taxon>Lysobacterales</taxon>
        <taxon>Lysobacteraceae</taxon>
        <taxon>Thermomonas</taxon>
    </lineage>
</organism>
<dbReference type="PANTHER" id="PTHR47234">
    <property type="match status" value="1"/>
</dbReference>
<dbReference type="InterPro" id="IPR037066">
    <property type="entry name" value="Plug_dom_sf"/>
</dbReference>
<protein>
    <submittedName>
        <fullName evidence="13">TonB-dependent receptor</fullName>
    </submittedName>
</protein>
<sequence>MSIRTHARFKRAPLALALVAVMSLPAGSAFAQSTTAGDQDKASEASSDTQKKAEKVETLDAIVVTGSRIARDTFNSVSPVTVINREEATMAGFTSTAGVLQSNAVTGGTDQINNAYGGYVVNGGPGVNTLSLRGLGATRTLLLLNGRRVAPAGSRGAVGSADLNVLPNIMIDHIEVLKDGASSIYGSDAVAGVVNIITQPKVDGVTIELQNNGTEAGGGTENRVSIKGGKTADNWRISGSLEFYKRSAVTYADRDFSSGCPTPMVGRRADGSFGADDYIDPMTGEPKCWTLDAGGVTVNTLGTAYLLGRPGQGSLGYYGTYYPEDLPGLGGLDYFNRWRPNSGVTDGDLPGFEGVDYYGRDSFDPRMLEEHLLSPTNNYTAFLQGGLDLNALGDAELYFENLASRRRSNQVGFLQHTIDYAVGSPLLGDLSWLPRMAGAPADGSTGGRPIAARAFLGWGLYKNKQEVDFNRATVGLRGNLGSSWKYDVYASHARSFADYYTENRLTDRYRNTLNVVSDGNGGFMCADAAARAAGCVAAPMLSTSVLAGNLPAAYKNYVMQWTHGTTEYTEKTLNAGVNGPIFDLPYGTIYGAFGVEYRDAEIDDTPDPNSVANNLYGFTASQPTRGKDAVKEAYAELQVPLLSGIRFAQELSLNLSGRVTDYDSYGSDTTYKIGLMYTPISALSFRASHGTSFRAPALFEQFLGATSGFNAANGDPCNAWASKTPESNVYVNCSSLGLAPNFDQKSSIKVLTKGGAETGLAAETSVATTAGIVFQPEMPEWFGTLSLAADYYDIQVDNGVARLSGAQVLGLCYNSLPAEFTAGTGYCGLVQRAADNTLSVTTGYVNVSTDIVRGWDFTARYTRDIGPGSFRANLAVSHYLEQSGRTFPDSPLVDNNGRLYSPDFTGQLDMSYNVRNWNFRYGVDWVGKMSDYEYYQKNGIDYTDVYKMDTANYFSSNASVQYRGDKWSVTAGLRNLTDKRPPQVSSAVAGVGNTMLYSGYDWLGRSYFLNFTKSF</sequence>
<dbReference type="Pfam" id="PF07715">
    <property type="entry name" value="Plug"/>
    <property type="match status" value="1"/>
</dbReference>
<dbReference type="InterPro" id="IPR036942">
    <property type="entry name" value="Beta-barrel_TonB_sf"/>
</dbReference>
<dbReference type="InterPro" id="IPR012910">
    <property type="entry name" value="Plug_dom"/>
</dbReference>
<keyword evidence="3 8" id="KW-1134">Transmembrane beta strand</keyword>
<evidence type="ECO:0000256" key="6">
    <source>
        <dbReference type="ARBA" id="ARBA00023136"/>
    </source>
</evidence>
<evidence type="ECO:0000256" key="7">
    <source>
        <dbReference type="ARBA" id="ARBA00023237"/>
    </source>
</evidence>
<evidence type="ECO:0000259" key="12">
    <source>
        <dbReference type="Pfam" id="PF07715"/>
    </source>
</evidence>
<keyword evidence="10" id="KW-0732">Signal</keyword>